<dbReference type="EMBL" id="CAMXCT020006579">
    <property type="protein sequence ID" value="CAL1169732.1"/>
    <property type="molecule type" value="Genomic_DNA"/>
</dbReference>
<evidence type="ECO:0000313" key="2">
    <source>
        <dbReference type="EMBL" id="CAI4016357.1"/>
    </source>
</evidence>
<accession>A0A9P1DTD3</accession>
<feature type="compositionally biased region" description="Basic and acidic residues" evidence="1">
    <location>
        <begin position="39"/>
        <end position="49"/>
    </location>
</feature>
<name>A0A9P1DTD3_9DINO</name>
<dbReference type="OrthoDB" id="446071at2759"/>
<sequence>MASAKEPYFASSPCALGSLRAAAGISLGEALCPPIPTTRLRDPSPREGWRSASSRQSPRPHCGRQYLSPAAAAGHLALPSARSKMLQETGWPADLVARAGMGVRGLVPRGTLFERYMTCPVEPTRNGLYQFCIVGLDATPGSPRYLGWEPTGYFDRWFHCDEVDLRLALQRAHQVYKEGEREAVRWPDAANAHESLVYAGRLPKLTSRGLPTITADCKHHPRNTIDLMGPLLYEWQKRFLSLLRLDRCRTLQLLVLDGSARLARHLQDSLEDVEVFATDAKKLPKPKPLGSLRDKARTSVDYDRLQTAPPALKLTENEFDVVVIPFVSQRLCKGDLKALLTMMREALRCCSGHVLIAEDLAEEQLVEWKQVIQGDWSATILMDGTLPSGEVKDHFLSPICDSRERRYLVIDAASFQDRKEARAVPGFKRSFTTPV</sequence>
<reference evidence="2" key="1">
    <citation type="submission" date="2022-10" db="EMBL/GenBank/DDBJ databases">
        <authorList>
            <person name="Chen Y."/>
            <person name="Dougan E. K."/>
            <person name="Chan C."/>
            <person name="Rhodes N."/>
            <person name="Thang M."/>
        </authorList>
    </citation>
    <scope>NUCLEOTIDE SEQUENCE</scope>
</reference>
<evidence type="ECO:0000313" key="3">
    <source>
        <dbReference type="EMBL" id="CAL4803669.1"/>
    </source>
</evidence>
<protein>
    <submittedName>
        <fullName evidence="3">DNA (Cytosine-5)-methyltransferase</fullName>
    </submittedName>
</protein>
<comment type="caution">
    <text evidence="2">The sequence shown here is derived from an EMBL/GenBank/DDBJ whole genome shotgun (WGS) entry which is preliminary data.</text>
</comment>
<dbReference type="EMBL" id="CAMXCT010006579">
    <property type="protein sequence ID" value="CAI4016357.1"/>
    <property type="molecule type" value="Genomic_DNA"/>
</dbReference>
<evidence type="ECO:0000256" key="1">
    <source>
        <dbReference type="SAM" id="MobiDB-lite"/>
    </source>
</evidence>
<dbReference type="Proteomes" id="UP001152797">
    <property type="component" value="Unassembled WGS sequence"/>
</dbReference>
<dbReference type="AlphaFoldDB" id="A0A9P1DTD3"/>
<dbReference type="EMBL" id="CAMXCT030006579">
    <property type="protein sequence ID" value="CAL4803669.1"/>
    <property type="molecule type" value="Genomic_DNA"/>
</dbReference>
<organism evidence="2">
    <name type="scientific">Cladocopium goreaui</name>
    <dbReference type="NCBI Taxonomy" id="2562237"/>
    <lineage>
        <taxon>Eukaryota</taxon>
        <taxon>Sar</taxon>
        <taxon>Alveolata</taxon>
        <taxon>Dinophyceae</taxon>
        <taxon>Suessiales</taxon>
        <taxon>Symbiodiniaceae</taxon>
        <taxon>Cladocopium</taxon>
    </lineage>
</organism>
<keyword evidence="4" id="KW-1185">Reference proteome</keyword>
<proteinExistence type="predicted"/>
<evidence type="ECO:0000313" key="4">
    <source>
        <dbReference type="Proteomes" id="UP001152797"/>
    </source>
</evidence>
<gene>
    <name evidence="2" type="ORF">C1SCF055_LOCUS41108</name>
</gene>
<reference evidence="3 4" key="2">
    <citation type="submission" date="2024-05" db="EMBL/GenBank/DDBJ databases">
        <authorList>
            <person name="Chen Y."/>
            <person name="Shah S."/>
            <person name="Dougan E. K."/>
            <person name="Thang M."/>
            <person name="Chan C."/>
        </authorList>
    </citation>
    <scope>NUCLEOTIDE SEQUENCE [LARGE SCALE GENOMIC DNA]</scope>
</reference>
<feature type="region of interest" description="Disordered" evidence="1">
    <location>
        <begin position="34"/>
        <end position="63"/>
    </location>
</feature>